<accession>A0A6G3WNQ7</accession>
<organism evidence="3">
    <name type="scientific">Streptomyces sp. SID7499</name>
    <dbReference type="NCBI Taxonomy" id="2706086"/>
    <lineage>
        <taxon>Bacteria</taxon>
        <taxon>Bacillati</taxon>
        <taxon>Actinomycetota</taxon>
        <taxon>Actinomycetes</taxon>
        <taxon>Kitasatosporales</taxon>
        <taxon>Streptomycetaceae</taxon>
        <taxon>Streptomyces</taxon>
    </lineage>
</organism>
<protein>
    <submittedName>
        <fullName evidence="3">Uncharacterized protein</fullName>
    </submittedName>
</protein>
<gene>
    <name evidence="3" type="ORF">G3M58_11720</name>
</gene>
<comment type="caution">
    <text evidence="3">The sequence shown here is derived from an EMBL/GenBank/DDBJ whole genome shotgun (WGS) entry which is preliminary data.</text>
</comment>
<sequence length="95" mass="9335">MTGSERGQTMTQVGTAGTAPGDMGTAGAAPGDMDTAGTAQADVGLPDAGHGENGPGRTGARTGPWKRGRVLAAAALLLGLFLLLHASIPNRVGNL</sequence>
<evidence type="ECO:0000313" key="3">
    <source>
        <dbReference type="EMBL" id="NEE07111.1"/>
    </source>
</evidence>
<evidence type="ECO:0000256" key="1">
    <source>
        <dbReference type="SAM" id="MobiDB-lite"/>
    </source>
</evidence>
<reference evidence="3" key="1">
    <citation type="submission" date="2020-01" db="EMBL/GenBank/DDBJ databases">
        <title>Insect and environment-associated Actinomycetes.</title>
        <authorList>
            <person name="Currrie C."/>
            <person name="Chevrette M."/>
            <person name="Carlson C."/>
            <person name="Stubbendieck R."/>
            <person name="Wendt-Pienkowski E."/>
        </authorList>
    </citation>
    <scope>NUCLEOTIDE SEQUENCE</scope>
    <source>
        <strain evidence="3">SID7499</strain>
    </source>
</reference>
<keyword evidence="2" id="KW-0812">Transmembrane</keyword>
<keyword evidence="2" id="KW-0472">Membrane</keyword>
<proteinExistence type="predicted"/>
<feature type="region of interest" description="Disordered" evidence="1">
    <location>
        <begin position="1"/>
        <end position="64"/>
    </location>
</feature>
<dbReference type="EMBL" id="JAAGMN010001203">
    <property type="protein sequence ID" value="NEE07111.1"/>
    <property type="molecule type" value="Genomic_DNA"/>
</dbReference>
<feature type="compositionally biased region" description="Polar residues" evidence="1">
    <location>
        <begin position="1"/>
        <end position="15"/>
    </location>
</feature>
<feature type="non-terminal residue" evidence="3">
    <location>
        <position position="95"/>
    </location>
</feature>
<name>A0A6G3WNQ7_9ACTN</name>
<evidence type="ECO:0000256" key="2">
    <source>
        <dbReference type="SAM" id="Phobius"/>
    </source>
</evidence>
<dbReference type="AlphaFoldDB" id="A0A6G3WNQ7"/>
<keyword evidence="2" id="KW-1133">Transmembrane helix</keyword>
<feature type="transmembrane region" description="Helical" evidence="2">
    <location>
        <begin position="70"/>
        <end position="88"/>
    </location>
</feature>